<sequence length="566" mass="62807">MRANQWRPIVAGMLTAVLLDLSFPVAGPLPPWRSLFAWFALTPFLLSVLGLASSPHNRPLRRSFFQGWLTGALWYGLSDYWVYQTMHLYGNMNEAMAALCLVLFSIYLGFWFGVFALILAIVRRATIGKRCSWLGFVAIPFLWITMEFVIARIPQFPWDQLGYSQIDNALLTGLAPWTGVYGISFVLASVNALIAAAVTLGRNSQKSAGIRFPIAIYCGALAVILGCTEGLLIAPPKPQSQATAVLVQPNLDVSSDDAWLGKEWDQHMAQFAALAKSYCGHDYLIGLPETSSLKGQIQCSPSPIPPALVVWPESPAPFRDADTRFRQSVSSIARETNAPMIVGDIGMDPESGQDTGSQQYHFYNSASVITAGGQFSGRYDKIHLVPFGEYVPFRRLFFFVHQLTDQLSDTGSGSNRRSFVITSADGRTHRYGIFICYESVFADEVRQFVRAGAEVLVNISDDGWYGDTSAPWQHLNMARMRAIENRRWILRDTNSGVTAVIDPYGTVRQSIPRHVVDALPAEFGYRSDLTFYTVHGDVLPVICAILSLALLLWSVRILLWANSPKL</sequence>
<dbReference type="SUPFAM" id="SSF56317">
    <property type="entry name" value="Carbon-nitrogen hydrolase"/>
    <property type="match status" value="1"/>
</dbReference>
<keyword evidence="7 9" id="KW-0472">Membrane</keyword>
<evidence type="ECO:0000256" key="6">
    <source>
        <dbReference type="ARBA" id="ARBA00022989"/>
    </source>
</evidence>
<feature type="transmembrane region" description="Helical" evidence="9">
    <location>
        <begin position="538"/>
        <end position="559"/>
    </location>
</feature>
<comment type="similarity">
    <text evidence="2 9">Belongs to the CN hydrolase family. Apolipoprotein N-acyltransferase subfamily.</text>
</comment>
<feature type="transmembrane region" description="Helical" evidence="9">
    <location>
        <begin position="64"/>
        <end position="83"/>
    </location>
</feature>
<dbReference type="PROSITE" id="PS50263">
    <property type="entry name" value="CN_HYDROLASE"/>
    <property type="match status" value="1"/>
</dbReference>
<dbReference type="Pfam" id="PF00795">
    <property type="entry name" value="CN_hydrolase"/>
    <property type="match status" value="1"/>
</dbReference>
<evidence type="ECO:0000256" key="8">
    <source>
        <dbReference type="ARBA" id="ARBA00023315"/>
    </source>
</evidence>
<dbReference type="GO" id="GO:0016746">
    <property type="term" value="F:acyltransferase activity"/>
    <property type="evidence" value="ECO:0007669"/>
    <property type="project" value="UniProtKB-KW"/>
</dbReference>
<comment type="catalytic activity">
    <reaction evidence="9">
        <text>N-terminal S-1,2-diacyl-sn-glyceryl-L-cysteinyl-[lipoprotein] + a glycerophospholipid = N-acyl-S-1,2-diacyl-sn-glyceryl-L-cysteinyl-[lipoprotein] + a 2-acyl-sn-glycero-3-phospholipid + H(+)</text>
        <dbReference type="Rhea" id="RHEA:48228"/>
        <dbReference type="Rhea" id="RHEA-COMP:14681"/>
        <dbReference type="Rhea" id="RHEA-COMP:14684"/>
        <dbReference type="ChEBI" id="CHEBI:15378"/>
        <dbReference type="ChEBI" id="CHEBI:136912"/>
        <dbReference type="ChEBI" id="CHEBI:140656"/>
        <dbReference type="ChEBI" id="CHEBI:140657"/>
        <dbReference type="ChEBI" id="CHEBI:140660"/>
        <dbReference type="EC" id="2.3.1.269"/>
    </reaction>
</comment>
<keyword evidence="3 9" id="KW-1003">Cell membrane</keyword>
<comment type="caution">
    <text evidence="11">The sequence shown here is derived from an EMBL/GenBank/DDBJ whole genome shotgun (WGS) entry which is preliminary data.</text>
</comment>
<keyword evidence="6 9" id="KW-1133">Transmembrane helix</keyword>
<gene>
    <name evidence="9 11" type="primary">lnt</name>
    <name evidence="11" type="ORF">ACFPT7_20910</name>
</gene>
<dbReference type="PANTHER" id="PTHR38686:SF1">
    <property type="entry name" value="APOLIPOPROTEIN N-ACYLTRANSFERASE"/>
    <property type="match status" value="1"/>
</dbReference>
<evidence type="ECO:0000259" key="10">
    <source>
        <dbReference type="PROSITE" id="PS50263"/>
    </source>
</evidence>
<dbReference type="Proteomes" id="UP001596091">
    <property type="component" value="Unassembled WGS sequence"/>
</dbReference>
<keyword evidence="4 9" id="KW-0808">Transferase</keyword>
<evidence type="ECO:0000256" key="5">
    <source>
        <dbReference type="ARBA" id="ARBA00022692"/>
    </source>
</evidence>
<evidence type="ECO:0000256" key="2">
    <source>
        <dbReference type="ARBA" id="ARBA00010065"/>
    </source>
</evidence>
<reference evidence="12" key="1">
    <citation type="journal article" date="2019" name="Int. J. Syst. Evol. Microbiol.">
        <title>The Global Catalogue of Microorganisms (GCM) 10K type strain sequencing project: providing services to taxonomists for standard genome sequencing and annotation.</title>
        <authorList>
            <consortium name="The Broad Institute Genomics Platform"/>
            <consortium name="The Broad Institute Genome Sequencing Center for Infectious Disease"/>
            <person name="Wu L."/>
            <person name="Ma J."/>
        </authorList>
    </citation>
    <scope>NUCLEOTIDE SEQUENCE [LARGE SCALE GENOMIC DNA]</scope>
    <source>
        <strain evidence="12">JCM 4087</strain>
    </source>
</reference>
<proteinExistence type="inferred from homology"/>
<comment type="function">
    <text evidence="9">Catalyzes the phospholipid dependent N-acylation of the N-terminal cysteine of apolipoprotein, the last step in lipoprotein maturation.</text>
</comment>
<dbReference type="InterPro" id="IPR045378">
    <property type="entry name" value="LNT_N"/>
</dbReference>
<dbReference type="Gene3D" id="3.60.110.10">
    <property type="entry name" value="Carbon-nitrogen hydrolase"/>
    <property type="match status" value="1"/>
</dbReference>
<dbReference type="InterPro" id="IPR003010">
    <property type="entry name" value="C-N_Hydrolase"/>
</dbReference>
<dbReference type="InterPro" id="IPR004563">
    <property type="entry name" value="Apolipo_AcylTrfase"/>
</dbReference>
<dbReference type="PANTHER" id="PTHR38686">
    <property type="entry name" value="APOLIPOPROTEIN N-ACYLTRANSFERASE"/>
    <property type="match status" value="1"/>
</dbReference>
<feature type="transmembrane region" description="Helical" evidence="9">
    <location>
        <begin position="212"/>
        <end position="234"/>
    </location>
</feature>
<evidence type="ECO:0000256" key="1">
    <source>
        <dbReference type="ARBA" id="ARBA00004651"/>
    </source>
</evidence>
<evidence type="ECO:0000313" key="11">
    <source>
        <dbReference type="EMBL" id="MFC5864782.1"/>
    </source>
</evidence>
<feature type="transmembrane region" description="Helical" evidence="9">
    <location>
        <begin position="95"/>
        <end position="121"/>
    </location>
</feature>
<evidence type="ECO:0000313" key="12">
    <source>
        <dbReference type="Proteomes" id="UP001596091"/>
    </source>
</evidence>
<feature type="transmembrane region" description="Helical" evidence="9">
    <location>
        <begin position="133"/>
        <end position="154"/>
    </location>
</feature>
<organism evidence="11 12">
    <name type="scientific">Acidicapsa dinghuensis</name>
    <dbReference type="NCBI Taxonomy" id="2218256"/>
    <lineage>
        <taxon>Bacteria</taxon>
        <taxon>Pseudomonadati</taxon>
        <taxon>Acidobacteriota</taxon>
        <taxon>Terriglobia</taxon>
        <taxon>Terriglobales</taxon>
        <taxon>Acidobacteriaceae</taxon>
        <taxon>Acidicapsa</taxon>
    </lineage>
</organism>
<dbReference type="NCBIfam" id="TIGR00546">
    <property type="entry name" value="lnt"/>
    <property type="match status" value="1"/>
</dbReference>
<dbReference type="EC" id="2.3.1.269" evidence="9"/>
<keyword evidence="8 9" id="KW-0012">Acyltransferase</keyword>
<dbReference type="RefSeq" id="WP_263332555.1">
    <property type="nucleotide sequence ID" value="NZ_JAGSYH010000001.1"/>
</dbReference>
<dbReference type="InterPro" id="IPR036526">
    <property type="entry name" value="C-N_Hydrolase_sf"/>
</dbReference>
<dbReference type="CDD" id="cd07571">
    <property type="entry name" value="ALP_N-acyl_transferase"/>
    <property type="match status" value="1"/>
</dbReference>
<comment type="subcellular location">
    <subcellularLocation>
        <location evidence="1 9">Cell membrane</location>
        <topology evidence="1 9">Multi-pass membrane protein</topology>
    </subcellularLocation>
</comment>
<name>A0ABW1ELZ3_9BACT</name>
<evidence type="ECO:0000256" key="9">
    <source>
        <dbReference type="HAMAP-Rule" id="MF_01148"/>
    </source>
</evidence>
<dbReference type="EMBL" id="JBHSPH010000010">
    <property type="protein sequence ID" value="MFC5864782.1"/>
    <property type="molecule type" value="Genomic_DNA"/>
</dbReference>
<accession>A0ABW1ELZ3</accession>
<comment type="pathway">
    <text evidence="9">Protein modification; lipoprotein biosynthesis (N-acyl transfer).</text>
</comment>
<evidence type="ECO:0000256" key="3">
    <source>
        <dbReference type="ARBA" id="ARBA00022475"/>
    </source>
</evidence>
<keyword evidence="12" id="KW-1185">Reference proteome</keyword>
<dbReference type="Pfam" id="PF20154">
    <property type="entry name" value="LNT_N"/>
    <property type="match status" value="1"/>
</dbReference>
<protein>
    <recommendedName>
        <fullName evidence="9">Apolipoprotein N-acyltransferase</fullName>
        <shortName evidence="9">ALP N-acyltransferase</shortName>
        <ecNumber evidence="9">2.3.1.269</ecNumber>
    </recommendedName>
</protein>
<feature type="transmembrane region" description="Helical" evidence="9">
    <location>
        <begin position="34"/>
        <end position="52"/>
    </location>
</feature>
<feature type="domain" description="CN hydrolase" evidence="10">
    <location>
        <begin position="242"/>
        <end position="531"/>
    </location>
</feature>
<keyword evidence="5 9" id="KW-0812">Transmembrane</keyword>
<dbReference type="HAMAP" id="MF_01148">
    <property type="entry name" value="Lnt"/>
    <property type="match status" value="1"/>
</dbReference>
<evidence type="ECO:0000256" key="7">
    <source>
        <dbReference type="ARBA" id="ARBA00023136"/>
    </source>
</evidence>
<feature type="transmembrane region" description="Helical" evidence="9">
    <location>
        <begin position="174"/>
        <end position="200"/>
    </location>
</feature>
<evidence type="ECO:0000256" key="4">
    <source>
        <dbReference type="ARBA" id="ARBA00022679"/>
    </source>
</evidence>